<dbReference type="EMBL" id="KV453841">
    <property type="protein sequence ID" value="ODV92186.1"/>
    <property type="molecule type" value="Genomic_DNA"/>
</dbReference>
<dbReference type="InterPro" id="IPR011009">
    <property type="entry name" value="Kinase-like_dom_sf"/>
</dbReference>
<dbReference type="Proteomes" id="UP000095023">
    <property type="component" value="Unassembled WGS sequence"/>
</dbReference>
<keyword evidence="8" id="KW-0418">Kinase</keyword>
<dbReference type="Gene3D" id="1.10.1070.11">
    <property type="entry name" value="Phosphatidylinositol 3-/4-kinase, catalytic domain"/>
    <property type="match status" value="1"/>
</dbReference>
<evidence type="ECO:0000313" key="17">
    <source>
        <dbReference type="EMBL" id="ODV92186.1"/>
    </source>
</evidence>
<dbReference type="InterPro" id="IPR016024">
    <property type="entry name" value="ARM-type_fold"/>
</dbReference>
<dbReference type="InterPro" id="IPR014009">
    <property type="entry name" value="PIK_FAT"/>
</dbReference>
<dbReference type="SMART" id="SM01343">
    <property type="entry name" value="FATC"/>
    <property type="match status" value="1"/>
</dbReference>
<dbReference type="GO" id="GO:0005634">
    <property type="term" value="C:nucleus"/>
    <property type="evidence" value="ECO:0007669"/>
    <property type="project" value="UniProtKB-SubCell"/>
</dbReference>
<reference evidence="18" key="1">
    <citation type="submission" date="2016-02" db="EMBL/GenBank/DDBJ databases">
        <title>Comparative genomics of biotechnologically important yeasts.</title>
        <authorList>
            <consortium name="DOE Joint Genome Institute"/>
            <person name="Riley R."/>
            <person name="Haridas S."/>
            <person name="Wolfe K.H."/>
            <person name="Lopes M.R."/>
            <person name="Hittinger C.T."/>
            <person name="Goker M."/>
            <person name="Salamov A."/>
            <person name="Wisecaver J."/>
            <person name="Long T.M."/>
            <person name="Aerts A.L."/>
            <person name="Barry K."/>
            <person name="Choi C."/>
            <person name="Clum A."/>
            <person name="Coughlan A.Y."/>
            <person name="Deshpande S."/>
            <person name="Douglass A.P."/>
            <person name="Hanson S.J."/>
            <person name="Klenk H.-P."/>
            <person name="Labutti K."/>
            <person name="Lapidus A."/>
            <person name="Lindquist E."/>
            <person name="Lipzen A."/>
            <person name="Meier-Kolthoff J.P."/>
            <person name="Ohm R.A."/>
            <person name="Otillar R.P."/>
            <person name="Pangilinan J."/>
            <person name="Peng Y."/>
            <person name="Rokas A."/>
            <person name="Rosa C.A."/>
            <person name="Scheuner C."/>
            <person name="Sibirny A.A."/>
            <person name="Slot J.C."/>
            <person name="Stielow J.B."/>
            <person name="Sun H."/>
            <person name="Kurtzman C.P."/>
            <person name="Blackwell M."/>
            <person name="Jeffries T.W."/>
            <person name="Grigoriev I.V."/>
        </authorList>
    </citation>
    <scope>NUCLEOTIDE SEQUENCE [LARGE SCALE GENOMIC DNA]</scope>
    <source>
        <strain evidence="18">NRRL Y-17796</strain>
    </source>
</reference>
<evidence type="ECO:0000256" key="3">
    <source>
        <dbReference type="ARBA" id="ARBA00012513"/>
    </source>
</evidence>
<dbReference type="SMART" id="SM00802">
    <property type="entry name" value="UME"/>
    <property type="match status" value="1"/>
</dbReference>
<dbReference type="PROSITE" id="PS00916">
    <property type="entry name" value="PI3_4_KINASE_2"/>
    <property type="match status" value="1"/>
</dbReference>
<dbReference type="Pfam" id="PF02260">
    <property type="entry name" value="FATC"/>
    <property type="match status" value="1"/>
</dbReference>
<feature type="domain" description="FAT" evidence="15">
    <location>
        <begin position="864"/>
        <end position="1448"/>
    </location>
</feature>
<dbReference type="GO" id="GO:0005694">
    <property type="term" value="C:chromosome"/>
    <property type="evidence" value="ECO:0007669"/>
    <property type="project" value="TreeGrafter"/>
</dbReference>
<evidence type="ECO:0000313" key="18">
    <source>
        <dbReference type="Proteomes" id="UP000095023"/>
    </source>
</evidence>
<evidence type="ECO:0000259" key="14">
    <source>
        <dbReference type="PROSITE" id="PS50290"/>
    </source>
</evidence>
<evidence type="ECO:0000256" key="10">
    <source>
        <dbReference type="ARBA" id="ARBA00023204"/>
    </source>
</evidence>
<dbReference type="SUPFAM" id="SSF48452">
    <property type="entry name" value="TPR-like"/>
    <property type="match status" value="1"/>
</dbReference>
<keyword evidence="18" id="KW-1185">Reference proteome</keyword>
<dbReference type="GO" id="GO:0006281">
    <property type="term" value="P:DNA repair"/>
    <property type="evidence" value="ECO:0007669"/>
    <property type="project" value="UniProtKB-KW"/>
</dbReference>
<dbReference type="InterPro" id="IPR003152">
    <property type="entry name" value="FATC_dom"/>
</dbReference>
<dbReference type="InterPro" id="IPR036940">
    <property type="entry name" value="PI3/4_kinase_cat_sf"/>
</dbReference>
<keyword evidence="5" id="KW-0808">Transferase</keyword>
<dbReference type="GO" id="GO:0005524">
    <property type="term" value="F:ATP binding"/>
    <property type="evidence" value="ECO:0007669"/>
    <property type="project" value="UniProtKB-KW"/>
</dbReference>
<keyword evidence="6" id="KW-0547">Nucleotide-binding</keyword>
<dbReference type="InterPro" id="IPR012993">
    <property type="entry name" value="UME"/>
</dbReference>
<dbReference type="Pfam" id="PF25030">
    <property type="entry name" value="M-HEAT_ATR"/>
    <property type="match status" value="1"/>
</dbReference>
<dbReference type="PROSITE" id="PS50290">
    <property type="entry name" value="PI3_4_KINASE_3"/>
    <property type="match status" value="1"/>
</dbReference>
<protein>
    <recommendedName>
        <fullName evidence="3">non-specific serine/threonine protein kinase</fullName>
        <ecNumber evidence="3">2.7.11.1</ecNumber>
    </recommendedName>
</protein>
<comment type="subcellular location">
    <subcellularLocation>
        <location evidence="1">Nucleus</location>
    </subcellularLocation>
</comment>
<evidence type="ECO:0000256" key="6">
    <source>
        <dbReference type="ARBA" id="ARBA00022741"/>
    </source>
</evidence>
<dbReference type="PROSITE" id="PS51190">
    <property type="entry name" value="FATC"/>
    <property type="match status" value="1"/>
</dbReference>
<dbReference type="OrthoDB" id="381190at2759"/>
<keyword evidence="9" id="KW-0067">ATP-binding</keyword>
<dbReference type="PANTHER" id="PTHR11139:SF125">
    <property type="entry name" value="SERINE_THREONINE-PROTEIN KINASE MEC1"/>
    <property type="match status" value="1"/>
</dbReference>
<dbReference type="PANTHER" id="PTHR11139">
    <property type="entry name" value="ATAXIA TELANGIECTASIA MUTATED ATM -RELATED"/>
    <property type="match status" value="1"/>
</dbReference>
<evidence type="ECO:0000256" key="1">
    <source>
        <dbReference type="ARBA" id="ARBA00004123"/>
    </source>
</evidence>
<feature type="domain" description="FATC" evidence="16">
    <location>
        <begin position="1854"/>
        <end position="1886"/>
    </location>
</feature>
<proteinExistence type="inferred from homology"/>
<evidence type="ECO:0000256" key="7">
    <source>
        <dbReference type="ARBA" id="ARBA00022763"/>
    </source>
</evidence>
<evidence type="ECO:0000256" key="5">
    <source>
        <dbReference type="ARBA" id="ARBA00022679"/>
    </source>
</evidence>
<dbReference type="GO" id="GO:0000077">
    <property type="term" value="P:DNA damage checkpoint signaling"/>
    <property type="evidence" value="ECO:0007669"/>
    <property type="project" value="TreeGrafter"/>
</dbReference>
<evidence type="ECO:0000256" key="11">
    <source>
        <dbReference type="ARBA" id="ARBA00023242"/>
    </source>
</evidence>
<evidence type="ECO:0000256" key="8">
    <source>
        <dbReference type="ARBA" id="ARBA00022777"/>
    </source>
</evidence>
<dbReference type="Pfam" id="PF08064">
    <property type="entry name" value="UME"/>
    <property type="match status" value="1"/>
</dbReference>
<dbReference type="Pfam" id="PF02259">
    <property type="entry name" value="FAT"/>
    <property type="match status" value="1"/>
</dbReference>
<dbReference type="InterPro" id="IPR000403">
    <property type="entry name" value="PI3/4_kinase_cat_dom"/>
</dbReference>
<dbReference type="SUPFAM" id="SSF56112">
    <property type="entry name" value="Protein kinase-like (PK-like)"/>
    <property type="match status" value="1"/>
</dbReference>
<dbReference type="Pfam" id="PF00454">
    <property type="entry name" value="PI3_PI4_kinase"/>
    <property type="match status" value="1"/>
</dbReference>
<name>A0A1E4TKB1_9ASCO</name>
<dbReference type="InterPro" id="IPR003151">
    <property type="entry name" value="PIK-rel_kinase_FAT"/>
</dbReference>
<feature type="domain" description="PI3K/PI4K catalytic" evidence="14">
    <location>
        <begin position="1549"/>
        <end position="1856"/>
    </location>
</feature>
<dbReference type="InterPro" id="IPR018936">
    <property type="entry name" value="PI3/4_kinase_CS"/>
</dbReference>
<evidence type="ECO:0000256" key="9">
    <source>
        <dbReference type="ARBA" id="ARBA00022840"/>
    </source>
</evidence>
<dbReference type="InterPro" id="IPR050517">
    <property type="entry name" value="DDR_Repair_Kinase"/>
</dbReference>
<comment type="catalytic activity">
    <reaction evidence="13">
        <text>L-seryl-[protein] + ATP = O-phospho-L-seryl-[protein] + ADP + H(+)</text>
        <dbReference type="Rhea" id="RHEA:17989"/>
        <dbReference type="Rhea" id="RHEA-COMP:9863"/>
        <dbReference type="Rhea" id="RHEA-COMP:11604"/>
        <dbReference type="ChEBI" id="CHEBI:15378"/>
        <dbReference type="ChEBI" id="CHEBI:29999"/>
        <dbReference type="ChEBI" id="CHEBI:30616"/>
        <dbReference type="ChEBI" id="CHEBI:83421"/>
        <dbReference type="ChEBI" id="CHEBI:456216"/>
        <dbReference type="EC" id="2.7.11.1"/>
    </reaction>
</comment>
<evidence type="ECO:0000256" key="13">
    <source>
        <dbReference type="ARBA" id="ARBA00048679"/>
    </source>
</evidence>
<keyword evidence="10" id="KW-0234">DNA repair</keyword>
<comment type="similarity">
    <text evidence="2">Belongs to the PI3/PI4-kinase family. ATM subfamily.</text>
</comment>
<evidence type="ECO:0000256" key="2">
    <source>
        <dbReference type="ARBA" id="ARBA00010769"/>
    </source>
</evidence>
<dbReference type="PROSITE" id="PS51189">
    <property type="entry name" value="FAT"/>
    <property type="match status" value="1"/>
</dbReference>
<evidence type="ECO:0000256" key="4">
    <source>
        <dbReference type="ARBA" id="ARBA00022527"/>
    </source>
</evidence>
<dbReference type="EC" id="2.7.11.1" evidence="3"/>
<evidence type="ECO:0000259" key="15">
    <source>
        <dbReference type="PROSITE" id="PS51189"/>
    </source>
</evidence>
<gene>
    <name evidence="17" type="ORF">CANCADRAFT_23151</name>
</gene>
<organism evidence="17 18">
    <name type="scientific">Tortispora caseinolytica NRRL Y-17796</name>
    <dbReference type="NCBI Taxonomy" id="767744"/>
    <lineage>
        <taxon>Eukaryota</taxon>
        <taxon>Fungi</taxon>
        <taxon>Dikarya</taxon>
        <taxon>Ascomycota</taxon>
        <taxon>Saccharomycotina</taxon>
        <taxon>Trigonopsidomycetes</taxon>
        <taxon>Trigonopsidales</taxon>
        <taxon>Trigonopsidaceae</taxon>
        <taxon>Tortispora</taxon>
    </lineage>
</organism>
<dbReference type="Gene3D" id="3.30.1010.10">
    <property type="entry name" value="Phosphatidylinositol 3-kinase Catalytic Subunit, Chain A, domain 4"/>
    <property type="match status" value="1"/>
</dbReference>
<dbReference type="SMART" id="SM00146">
    <property type="entry name" value="PI3Kc"/>
    <property type="match status" value="1"/>
</dbReference>
<dbReference type="CDD" id="cd00892">
    <property type="entry name" value="PIKKc_ATR"/>
    <property type="match status" value="1"/>
</dbReference>
<dbReference type="Pfam" id="PF23593">
    <property type="entry name" value="HEAT_ATR"/>
    <property type="match status" value="1"/>
</dbReference>
<dbReference type="InterPro" id="IPR056802">
    <property type="entry name" value="ATR-like_M-HEAT"/>
</dbReference>
<evidence type="ECO:0000256" key="12">
    <source>
        <dbReference type="ARBA" id="ARBA00047899"/>
    </source>
</evidence>
<comment type="catalytic activity">
    <reaction evidence="12">
        <text>L-threonyl-[protein] + ATP = O-phospho-L-threonyl-[protein] + ADP + H(+)</text>
        <dbReference type="Rhea" id="RHEA:46608"/>
        <dbReference type="Rhea" id="RHEA-COMP:11060"/>
        <dbReference type="Rhea" id="RHEA-COMP:11605"/>
        <dbReference type="ChEBI" id="CHEBI:15378"/>
        <dbReference type="ChEBI" id="CHEBI:30013"/>
        <dbReference type="ChEBI" id="CHEBI:30616"/>
        <dbReference type="ChEBI" id="CHEBI:61977"/>
        <dbReference type="ChEBI" id="CHEBI:456216"/>
        <dbReference type="EC" id="2.7.11.1"/>
    </reaction>
</comment>
<dbReference type="GO" id="GO:0000723">
    <property type="term" value="P:telomere maintenance"/>
    <property type="evidence" value="ECO:0007669"/>
    <property type="project" value="TreeGrafter"/>
</dbReference>
<keyword evidence="11" id="KW-0539">Nucleus</keyword>
<keyword evidence="7" id="KW-0227">DNA damage</keyword>
<sequence length="1886" mass="215475">MFAYRLQHCADNALLLLFENLVRFPLFQDSPEAQVKLAVALRRTFSHIPAPPYKSSYLGNWCSKILRSSYRNVRLEAVLLIPTFVNHPYTLVTENCSGIIKDLNELEAGTKQFDFSTETIASAWSHLGEVVEGEALNMVLVKLLLFLGDSNVFSVAIGNRELLRLADARGTSPWGLLSQFWGTLSTLVIDDMQSRPRLLKAVCDLFDFTIEDFLRRTQRFTLPFLIASRNRTAYEAVASACGKSLVEICWDNIVPILTNLITMPTENVVQTSAQLLLDVSETFGSVDIPRLIRAEVISVTSSILQLYDDDVESDLTTALDSAIKIVVRAQLKIPEEKAVDQNDVENYFEETILGIVNVFLSDFKADEARRQYNRKIHCLMGFRHLIRLAGKAVKRAVPQITNCLMSAVLDPCLTTLTLEVWKPLLHAVGDDHMNDFILVTLTMIIHHFGHFSDINKKAAQEIMSQILVIKKQESPASNQWLLPNISESQKAYWELFIPAEELSVIVGKPADNLESILKRSGSENALVTKCALEELYEVLLENQDLIYSTYISADRVLIIRITESLFTCLRRFRNIDSSVLNLVTKCLGALGAIDPYRCRLDISIKQPVIRYLFHDFGEVQNFLVYFIEEHLVYAFRSMTDPVSQGFLAYAMQESLRICGLSVSVLSSWCDSTARDIWDSFSPVSQSTLTPFLTSKFTAPDNDKVIKTYPIYKPGIVYADWLRAFLMDLLSHVEDPKLGDSRISQLFSLFRKVVYGQDLSISRFLLPFVSLYGLVTFPQVCSNIITEISTIFMHPLSSDNNVQRQSLLLASQDIFSIVDNCTKWLRFHLATSAREIKGPGKNGRNQRGTDIKPVEEFLSYIKPAVMATRAYDCGSYARAIFYWEQHIHSFGDLSGSEQDMVLKDQLYRRLHELYGNIDDPDSLSGISTMFPIIRIGDSAAALEGYSKHKIQTWNQEAILHRKYHRWSKAKTCYESILQIEPSDEKSYQNVLICLKESEDFLALSDKLDLGLSKSLLFDVNSIQLGIEACWRRCNWSKLDSWLAYFNDLNMKTGMESTFSIEIGYLLNFMRKRDFSSFIIHMNKARKQVTEHLSETHASSLFETRDSMVKLHVLQDLESFASIADSGYGSDEDKKLFDRLELTGQSFEARSLILSVQRAALSVTYPADVSEPFIGKRWMAHLKLARRSGESQLAYRYLLDAERFPHCDTDVEYARLLWNDEQHRQAIKHLANTLANSKALSEDSNSLKRAKTLLLYAKWYDASDQGSSDKVLEKYSQVCTVNQTYESGHYYLAKYLTKRMEAEQQLPYRERSQNSLYGRDVIHICRSYLNSLECGTKFTHQTMPKLLTLWLDFSEKIEEYEALAKEKGSQSLSAAVRTNVNSNERQLLKWMQESFQQIPKYMLYDSLSYMISRVCHKSKEVRSVLCSAIANVIATYPEYTMWQLMAIRKSTDPERRAEGNNISRKVLRRKDVGAIMKSAAFLTEGLLNICNRVIPDATHRMNIVELGFNKSILPCPLVMPIQKEVHMTLPERNISPEFDPFSASKVTIYSVSDKVTILSSLQKPRRITFIGTDGKEYSFLCKPKDDLRKDARLMEVTDTMNRIFKNQAEANLRQLHIRSYRVTVLNEECGLIEWVPNMNTLRSLIETLYIKKGQRIDYSYLREVFKKNSPDAPDRFKNEILTKYKPVFHEWFFEVFPEPSIWIEAKSNFARTYAVMCMVGFILGLGDRHGENILVDEASGDILHVDFNCLFDKGLMFDQPEVVPFRLTQNVVDGLSITGYEGTFRRTAEITMQLLRENQDLIINILESFLHDPVVELTTSKKRGSRKPASRTASAEEALLKLKNKIRGVLHSGTPLPLSVEGQVDQLILEATDINRLSRMYIGWLPFF</sequence>
<evidence type="ECO:0000259" key="16">
    <source>
        <dbReference type="PROSITE" id="PS51190"/>
    </source>
</evidence>
<dbReference type="SUPFAM" id="SSF48371">
    <property type="entry name" value="ARM repeat"/>
    <property type="match status" value="2"/>
</dbReference>
<dbReference type="InterPro" id="IPR057564">
    <property type="entry name" value="HEAT_ATR"/>
</dbReference>
<dbReference type="InterPro" id="IPR011990">
    <property type="entry name" value="TPR-like_helical_dom_sf"/>
</dbReference>
<dbReference type="GO" id="GO:0004674">
    <property type="term" value="F:protein serine/threonine kinase activity"/>
    <property type="evidence" value="ECO:0007669"/>
    <property type="project" value="UniProtKB-KW"/>
</dbReference>
<keyword evidence="4" id="KW-0723">Serine/threonine-protein kinase</keyword>
<accession>A0A1E4TKB1</accession>